<dbReference type="SUPFAM" id="SSF53822">
    <property type="entry name" value="Periplasmic binding protein-like I"/>
    <property type="match status" value="1"/>
</dbReference>
<dbReference type="Gene3D" id="3.40.50.2300">
    <property type="match status" value="2"/>
</dbReference>
<dbReference type="GO" id="GO:0000976">
    <property type="term" value="F:transcription cis-regulatory region binding"/>
    <property type="evidence" value="ECO:0007669"/>
    <property type="project" value="TreeGrafter"/>
</dbReference>
<accession>F6EZP8</accession>
<keyword evidence="3" id="KW-0804">Transcription</keyword>
<dbReference type="Gene3D" id="1.10.260.40">
    <property type="entry name" value="lambda repressor-like DNA-binding domains"/>
    <property type="match status" value="1"/>
</dbReference>
<evidence type="ECO:0000313" key="6">
    <source>
        <dbReference type="Proteomes" id="UP000007150"/>
    </source>
</evidence>
<protein>
    <submittedName>
        <fullName evidence="5">Transcriptional regulator, LacI family</fullName>
    </submittedName>
</protein>
<sequence>MPRTGTQQPRTLQAMAKLAGVSPATVSRALANSELISAPTRQRIQELARQTGFTVNPAARMLRTRQSHTIALILPLGHEKGQHLSDPFFMAMLAYLADAVSQRGYDLLLKRIEPQQDSWLRTIIDSSRVDGVLVIGQSDQAAVLQEVGESYEPMVVWGQWAIGQSYVSVGADNVSGGRLAAEHLLSRGRRTLGFLGNTDVPEFAARYEGFRTMLTPEAYDAHVLVPAHLTSHDAFAAAQQLFRDHPDIDGVFAASDVVAMGVIRAAVAMGRAVPEDLSVVGFDDVPIAAQSNPPLTTIRQDLERGSTLMCELLFNRMKGEPCSSILLPPELVVRSST</sequence>
<dbReference type="Pfam" id="PF00356">
    <property type="entry name" value="LacI"/>
    <property type="match status" value="1"/>
</dbReference>
<dbReference type="AlphaFoldDB" id="F6EZP8"/>
<dbReference type="InterPro" id="IPR046335">
    <property type="entry name" value="LacI/GalR-like_sensor"/>
</dbReference>
<keyword evidence="1" id="KW-0805">Transcription regulation</keyword>
<proteinExistence type="predicted"/>
<dbReference type="Proteomes" id="UP000007150">
    <property type="component" value="Chromosome 1"/>
</dbReference>
<dbReference type="SUPFAM" id="SSF47413">
    <property type="entry name" value="lambda repressor-like DNA-binding domains"/>
    <property type="match status" value="1"/>
</dbReference>
<evidence type="ECO:0000259" key="4">
    <source>
        <dbReference type="PROSITE" id="PS50932"/>
    </source>
</evidence>
<dbReference type="Pfam" id="PF13377">
    <property type="entry name" value="Peripla_BP_3"/>
    <property type="match status" value="1"/>
</dbReference>
<gene>
    <name evidence="5" type="ORF">Sphch_2585</name>
</gene>
<dbReference type="STRING" id="690566.Sphch_2585"/>
<evidence type="ECO:0000256" key="2">
    <source>
        <dbReference type="ARBA" id="ARBA00023125"/>
    </source>
</evidence>
<dbReference type="InterPro" id="IPR028082">
    <property type="entry name" value="Peripla_BP_I"/>
</dbReference>
<keyword evidence="2" id="KW-0238">DNA-binding</keyword>
<dbReference type="KEGG" id="sch:Sphch_2585"/>
<dbReference type="PROSITE" id="PS50932">
    <property type="entry name" value="HTH_LACI_2"/>
    <property type="match status" value="1"/>
</dbReference>
<reference evidence="5 6" key="1">
    <citation type="submission" date="2011-05" db="EMBL/GenBank/DDBJ databases">
        <title>Complete sequence of chromosome 1 of Sphingobium chlorophenolicum L-1.</title>
        <authorList>
            <consortium name="US DOE Joint Genome Institute"/>
            <person name="Lucas S."/>
            <person name="Han J."/>
            <person name="Lapidus A."/>
            <person name="Cheng J.-F."/>
            <person name="Goodwin L."/>
            <person name="Pitluck S."/>
            <person name="Peters L."/>
            <person name="Daligault H."/>
            <person name="Han C."/>
            <person name="Tapia R."/>
            <person name="Land M."/>
            <person name="Hauser L."/>
            <person name="Kyrpides N."/>
            <person name="Ivanova N."/>
            <person name="Pagani I."/>
            <person name="Turner P."/>
            <person name="Copley S."/>
            <person name="Woyke T."/>
        </authorList>
    </citation>
    <scope>NUCLEOTIDE SEQUENCE [LARGE SCALE GENOMIC DNA]</scope>
    <source>
        <strain evidence="5 6">L-1</strain>
    </source>
</reference>
<organism evidence="5 6">
    <name type="scientific">Sphingobium chlorophenolicum L-1</name>
    <dbReference type="NCBI Taxonomy" id="690566"/>
    <lineage>
        <taxon>Bacteria</taxon>
        <taxon>Pseudomonadati</taxon>
        <taxon>Pseudomonadota</taxon>
        <taxon>Alphaproteobacteria</taxon>
        <taxon>Sphingomonadales</taxon>
        <taxon>Sphingomonadaceae</taxon>
        <taxon>Sphingobium</taxon>
    </lineage>
</organism>
<dbReference type="InterPro" id="IPR010982">
    <property type="entry name" value="Lambda_DNA-bd_dom_sf"/>
</dbReference>
<dbReference type="EMBL" id="CP002798">
    <property type="protein sequence ID" value="AEG50232.1"/>
    <property type="molecule type" value="Genomic_DNA"/>
</dbReference>
<keyword evidence="6" id="KW-1185">Reference proteome</keyword>
<dbReference type="PANTHER" id="PTHR30146">
    <property type="entry name" value="LACI-RELATED TRANSCRIPTIONAL REPRESSOR"/>
    <property type="match status" value="1"/>
</dbReference>
<evidence type="ECO:0000256" key="3">
    <source>
        <dbReference type="ARBA" id="ARBA00023163"/>
    </source>
</evidence>
<evidence type="ECO:0000313" key="5">
    <source>
        <dbReference type="EMBL" id="AEG50232.1"/>
    </source>
</evidence>
<name>F6EZP8_SPHCR</name>
<dbReference type="InterPro" id="IPR000843">
    <property type="entry name" value="HTH_LacI"/>
</dbReference>
<dbReference type="CDD" id="cd01392">
    <property type="entry name" value="HTH_LacI"/>
    <property type="match status" value="1"/>
</dbReference>
<dbReference type="GO" id="GO:0003700">
    <property type="term" value="F:DNA-binding transcription factor activity"/>
    <property type="evidence" value="ECO:0007669"/>
    <property type="project" value="TreeGrafter"/>
</dbReference>
<dbReference type="SMART" id="SM00354">
    <property type="entry name" value="HTH_LACI"/>
    <property type="match status" value="1"/>
</dbReference>
<dbReference type="HOGENOM" id="CLU_037628_6_1_5"/>
<feature type="domain" description="HTH lacI-type" evidence="4">
    <location>
        <begin position="16"/>
        <end position="64"/>
    </location>
</feature>
<dbReference type="PANTHER" id="PTHR30146:SF120">
    <property type="entry name" value="ALANINE RACEMASE"/>
    <property type="match status" value="1"/>
</dbReference>
<evidence type="ECO:0000256" key="1">
    <source>
        <dbReference type="ARBA" id="ARBA00023015"/>
    </source>
</evidence>